<feature type="coiled-coil region" evidence="1">
    <location>
        <begin position="260"/>
        <end position="330"/>
    </location>
</feature>
<evidence type="ECO:0000313" key="2">
    <source>
        <dbReference type="EMBL" id="QEC63336.1"/>
    </source>
</evidence>
<feature type="coiled-coil region" evidence="1">
    <location>
        <begin position="376"/>
        <end position="417"/>
    </location>
</feature>
<dbReference type="AlphaFoldDB" id="A0A5B8UY65"/>
<dbReference type="KEGG" id="mgin:FRZ54_12375"/>
<evidence type="ECO:0008006" key="4">
    <source>
        <dbReference type="Google" id="ProtNLM"/>
    </source>
</evidence>
<proteinExistence type="predicted"/>
<gene>
    <name evidence="2" type="ORF">FRZ54_12375</name>
</gene>
<evidence type="ECO:0000313" key="3">
    <source>
        <dbReference type="Proteomes" id="UP000321479"/>
    </source>
</evidence>
<name>A0A5B8UY65_9SPHI</name>
<protein>
    <recommendedName>
        <fullName evidence="4">Phage tail tape measure protein</fullName>
    </recommendedName>
</protein>
<keyword evidence="3" id="KW-1185">Reference proteome</keyword>
<accession>A0A5B8UY65</accession>
<dbReference type="EMBL" id="CP042436">
    <property type="protein sequence ID" value="QEC63336.1"/>
    <property type="molecule type" value="Genomic_DNA"/>
</dbReference>
<reference evidence="2 3" key="1">
    <citation type="journal article" date="2017" name="Curr. Microbiol.">
        <title>Mucilaginibacter ginsenosidivorans sp. nov., Isolated from Soil of Ginseng Field.</title>
        <authorList>
            <person name="Kim M.M."/>
            <person name="Siddiqi M.Z."/>
            <person name="Im W.T."/>
        </authorList>
    </citation>
    <scope>NUCLEOTIDE SEQUENCE [LARGE SCALE GENOMIC DNA]</scope>
    <source>
        <strain evidence="2 3">Gsoil 3017</strain>
    </source>
</reference>
<dbReference type="RefSeq" id="WP_147031912.1">
    <property type="nucleotide sequence ID" value="NZ_CP042436.1"/>
</dbReference>
<keyword evidence="1" id="KW-0175">Coiled coil</keyword>
<dbReference type="Proteomes" id="UP000321479">
    <property type="component" value="Chromosome"/>
</dbReference>
<organism evidence="2 3">
    <name type="scientific">Mucilaginibacter ginsenosidivorans</name>
    <dbReference type="NCBI Taxonomy" id="398053"/>
    <lineage>
        <taxon>Bacteria</taxon>
        <taxon>Pseudomonadati</taxon>
        <taxon>Bacteroidota</taxon>
        <taxon>Sphingobacteriia</taxon>
        <taxon>Sphingobacteriales</taxon>
        <taxon>Sphingobacteriaceae</taxon>
        <taxon>Mucilaginibacter</taxon>
    </lineage>
</organism>
<evidence type="ECO:0000256" key="1">
    <source>
        <dbReference type="SAM" id="Coils"/>
    </source>
</evidence>
<sequence length="766" mass="84065">MADDINKKITVDVQVNTDAQSQVDQYQTAFDNLRISINKLGKPIGDLSKNINSLGKEVSKYTDSIVDLAKQNQEFNSTGEKTKKQVIELAETFTTLKEATEATELVSGGWITAIAAALSVIVTYGSAIADWIGKLVQGETTLSAFNKTLKDNKIITESVNRAKDEGNANAQEELVHLKMLYTAAQDQNLSLQQRKAIVSELKTQYPDYFKNLSDESIMTGKASKAYNDLAASIIASSRARAAEDMMVKNNQRDLSNKLKLEKIDKELKAKQKELRDAKKEHEDILEAMQGSPGGNTYSTGPTDSVGDAKIQRLEAEQKAMQKLHDDINTDSKLLDGQNAALVKNVIKDTEKYGATVVGVTKTASVHHAKAIETTTKKEQEALIKRLQATNDAYAKQAVEENQHYNDEKQRLDKLLNEKYISIEQYHSAVERLESEHRSNISNIIDSYVKHDSAKTQEAQKELVASAMGIKDIENKLAEIPVVAKDIVGPYIKHRTAEELKAIQDRADFEIQTTQKVSDTAFSILSKGLQSRSDAKIKSLENDKAKELSNTSLTSAQKQTIEAKYKKQEDALKLKAFKSEQKASIAQAIINGAIAITKAEAQTGVLGTFVIPAIIAQTAIQVATIAAQKPPAMAKGGYFHSDGKGAVLSGYSRTDNTNAYLRSGEAVVVSEAMRDPWARNLVSAINVAYGGRDFSVPNPSRGYAVGGIFTDGGNANRYYSQPVTDQKNLANTLAYQMINNFPPVYVDVKDINNQQNILAQTVNRATL</sequence>
<dbReference type="OrthoDB" id="780707at2"/>